<dbReference type="InterPro" id="IPR051017">
    <property type="entry name" value="Aldolase-II_Adducin_sf"/>
</dbReference>
<dbReference type="EMBL" id="OZ037946">
    <property type="protein sequence ID" value="CAL1705044.1"/>
    <property type="molecule type" value="Genomic_DNA"/>
</dbReference>
<dbReference type="PANTHER" id="PTHR10672:SF39">
    <property type="entry name" value="CLASS II ALDOLASE_ADDUCIN N-TERMINAL DOMAIN-CONTAINING PROTEIN"/>
    <property type="match status" value="1"/>
</dbReference>
<dbReference type="PANTHER" id="PTHR10672">
    <property type="entry name" value="ADDUCIN"/>
    <property type="match status" value="1"/>
</dbReference>
<dbReference type="Pfam" id="PF00596">
    <property type="entry name" value="Aldolase_II"/>
    <property type="match status" value="1"/>
</dbReference>
<evidence type="ECO:0000259" key="1">
    <source>
        <dbReference type="SMART" id="SM01007"/>
    </source>
</evidence>
<dbReference type="InterPro" id="IPR036409">
    <property type="entry name" value="Aldolase_II/adducin_N_sf"/>
</dbReference>
<dbReference type="Proteomes" id="UP001497453">
    <property type="component" value="Chromosome 3"/>
</dbReference>
<proteinExistence type="predicted"/>
<reference evidence="3" key="1">
    <citation type="submission" date="2024-04" db="EMBL/GenBank/DDBJ databases">
        <authorList>
            <person name="Shaw F."/>
            <person name="Minotto A."/>
        </authorList>
    </citation>
    <scope>NUCLEOTIDE SEQUENCE [LARGE SCALE GENOMIC DNA]</scope>
</reference>
<protein>
    <recommendedName>
        <fullName evidence="1">Class II aldolase/adducin N-terminal domain-containing protein</fullName>
    </recommendedName>
</protein>
<evidence type="ECO:0000313" key="3">
    <source>
        <dbReference type="Proteomes" id="UP001497453"/>
    </source>
</evidence>
<dbReference type="InterPro" id="IPR001303">
    <property type="entry name" value="Aldolase_II/adducin_N"/>
</dbReference>
<dbReference type="SMART" id="SM01007">
    <property type="entry name" value="Aldolase_II"/>
    <property type="match status" value="1"/>
</dbReference>
<keyword evidence="3" id="KW-1185">Reference proteome</keyword>
<dbReference type="Gene3D" id="3.40.225.10">
    <property type="entry name" value="Class II aldolase/adducin N-terminal domain"/>
    <property type="match status" value="1"/>
</dbReference>
<feature type="domain" description="Class II aldolase/adducin N-terminal" evidence="1">
    <location>
        <begin position="42"/>
        <end position="222"/>
    </location>
</feature>
<evidence type="ECO:0000313" key="2">
    <source>
        <dbReference type="EMBL" id="CAL1705044.1"/>
    </source>
</evidence>
<gene>
    <name evidence="2" type="ORF">GFSPODELE1_LOCUS5251</name>
</gene>
<dbReference type="SUPFAM" id="SSF53639">
    <property type="entry name" value="AraD/HMP-PK domain-like"/>
    <property type="match status" value="1"/>
</dbReference>
<organism evidence="2 3">
    <name type="scientific">Somion occarium</name>
    <dbReference type="NCBI Taxonomy" id="3059160"/>
    <lineage>
        <taxon>Eukaryota</taxon>
        <taxon>Fungi</taxon>
        <taxon>Dikarya</taxon>
        <taxon>Basidiomycota</taxon>
        <taxon>Agaricomycotina</taxon>
        <taxon>Agaricomycetes</taxon>
        <taxon>Polyporales</taxon>
        <taxon>Cerrenaceae</taxon>
        <taxon>Somion</taxon>
    </lineage>
</organism>
<sequence>MSNYHVDPTHGENVQSSKAVLGNLPIPPKFEDKKEEREWLKFRLAQALRIFGNLGYDEGVTGHITVRDCIRTDCFWVNPSRIHFSLIQPSDLLLVDHDGKIQEGKGLLNTAAFLIHSAIHAARPDVNCAAHSHSIYGRAFASLGKELDPLTQDSCAFYQDHAVYRSYGGVVLDNEEGARIAQALGNKKAAILQNHGILVASGTIEGTLHFYTALEKSCHVQLLADAAASGTGRKPIRIDHEDAFLTHKTIGSPYAGWYSGLVQFQLLEAKEGVKFKFSEKVKL</sequence>
<accession>A0ABP1DDK9</accession>
<name>A0ABP1DDK9_9APHY</name>
<dbReference type="NCBIfam" id="NF004855">
    <property type="entry name" value="PRK06208.1"/>
    <property type="match status" value="1"/>
</dbReference>